<dbReference type="Proteomes" id="UP001162131">
    <property type="component" value="Unassembled WGS sequence"/>
</dbReference>
<keyword evidence="2 3" id="KW-0067">ATP-binding</keyword>
<feature type="compositionally biased region" description="Polar residues" evidence="6">
    <location>
        <begin position="679"/>
        <end position="688"/>
    </location>
</feature>
<dbReference type="GO" id="GO:0005524">
    <property type="term" value="F:ATP binding"/>
    <property type="evidence" value="ECO:0007669"/>
    <property type="project" value="UniProtKB-UniRule"/>
</dbReference>
<evidence type="ECO:0000313" key="8">
    <source>
        <dbReference type="EMBL" id="CAG9334654.1"/>
    </source>
</evidence>
<comment type="similarity">
    <text evidence="3 4">Belongs to the TRAFAC class myosin-kinesin ATPase superfamily. Kinesin family.</text>
</comment>
<comment type="caution">
    <text evidence="8">The sequence shown here is derived from an EMBL/GenBank/DDBJ whole genome shotgun (WGS) entry which is preliminary data.</text>
</comment>
<dbReference type="EMBL" id="CAJZBQ010000058">
    <property type="protein sequence ID" value="CAG9334654.1"/>
    <property type="molecule type" value="Genomic_DNA"/>
</dbReference>
<dbReference type="PROSITE" id="PS50067">
    <property type="entry name" value="KINESIN_MOTOR_2"/>
    <property type="match status" value="1"/>
</dbReference>
<dbReference type="PRINTS" id="PR00380">
    <property type="entry name" value="KINESINHEAVY"/>
</dbReference>
<dbReference type="GO" id="GO:0007018">
    <property type="term" value="P:microtubule-based movement"/>
    <property type="evidence" value="ECO:0007669"/>
    <property type="project" value="InterPro"/>
</dbReference>
<dbReference type="PROSITE" id="PS00411">
    <property type="entry name" value="KINESIN_MOTOR_1"/>
    <property type="match status" value="1"/>
</dbReference>
<evidence type="ECO:0000256" key="4">
    <source>
        <dbReference type="RuleBase" id="RU000394"/>
    </source>
</evidence>
<dbReference type="GO" id="GO:0008017">
    <property type="term" value="F:microtubule binding"/>
    <property type="evidence" value="ECO:0007669"/>
    <property type="project" value="InterPro"/>
</dbReference>
<feature type="coiled-coil region" evidence="5">
    <location>
        <begin position="558"/>
        <end position="602"/>
    </location>
</feature>
<dbReference type="InterPro" id="IPR036961">
    <property type="entry name" value="Kinesin_motor_dom_sf"/>
</dbReference>
<dbReference type="PANTHER" id="PTHR47968">
    <property type="entry name" value="CENTROMERE PROTEIN E"/>
    <property type="match status" value="1"/>
</dbReference>
<dbReference type="Pfam" id="PF00225">
    <property type="entry name" value="Kinesin"/>
    <property type="match status" value="1"/>
</dbReference>
<proteinExistence type="inferred from homology"/>
<dbReference type="GO" id="GO:0003777">
    <property type="term" value="F:microtubule motor activity"/>
    <property type="evidence" value="ECO:0007669"/>
    <property type="project" value="InterPro"/>
</dbReference>
<dbReference type="AlphaFoldDB" id="A0AAU9K9G3"/>
<evidence type="ECO:0000256" key="3">
    <source>
        <dbReference type="PROSITE-ProRule" id="PRU00283"/>
    </source>
</evidence>
<dbReference type="InterPro" id="IPR027417">
    <property type="entry name" value="P-loop_NTPase"/>
</dbReference>
<evidence type="ECO:0000313" key="9">
    <source>
        <dbReference type="Proteomes" id="UP001162131"/>
    </source>
</evidence>
<dbReference type="InterPro" id="IPR027640">
    <property type="entry name" value="Kinesin-like_fam"/>
</dbReference>
<gene>
    <name evidence="8" type="ORF">BSTOLATCC_MIC61263</name>
</gene>
<evidence type="ECO:0000256" key="5">
    <source>
        <dbReference type="SAM" id="Coils"/>
    </source>
</evidence>
<keyword evidence="3 4" id="KW-0505">Motor protein</keyword>
<evidence type="ECO:0000259" key="7">
    <source>
        <dbReference type="PROSITE" id="PS50067"/>
    </source>
</evidence>
<dbReference type="InterPro" id="IPR019821">
    <property type="entry name" value="Kinesin_motor_CS"/>
</dbReference>
<dbReference type="SUPFAM" id="SSF52540">
    <property type="entry name" value="P-loop containing nucleoside triphosphate hydrolases"/>
    <property type="match status" value="1"/>
</dbReference>
<evidence type="ECO:0000256" key="6">
    <source>
        <dbReference type="SAM" id="MobiDB-lite"/>
    </source>
</evidence>
<dbReference type="InterPro" id="IPR056524">
    <property type="entry name" value="KIF6/9_C"/>
</dbReference>
<reference evidence="8" key="1">
    <citation type="submission" date="2021-09" db="EMBL/GenBank/DDBJ databases">
        <authorList>
            <consortium name="AG Swart"/>
            <person name="Singh M."/>
            <person name="Singh A."/>
            <person name="Seah K."/>
            <person name="Emmerich C."/>
        </authorList>
    </citation>
    <scope>NUCLEOTIDE SEQUENCE</scope>
    <source>
        <strain evidence="8">ATCC30299</strain>
    </source>
</reference>
<evidence type="ECO:0000256" key="2">
    <source>
        <dbReference type="ARBA" id="ARBA00022840"/>
    </source>
</evidence>
<evidence type="ECO:0000256" key="1">
    <source>
        <dbReference type="ARBA" id="ARBA00022741"/>
    </source>
</evidence>
<keyword evidence="5" id="KW-0175">Coiled coil</keyword>
<dbReference type="Pfam" id="PF23735">
    <property type="entry name" value="KIF9"/>
    <property type="match status" value="1"/>
</dbReference>
<keyword evidence="4" id="KW-0493">Microtubule</keyword>
<name>A0AAU9K9G3_9CILI</name>
<dbReference type="SMART" id="SM00129">
    <property type="entry name" value="KISc"/>
    <property type="match status" value="1"/>
</dbReference>
<dbReference type="Gene3D" id="3.40.850.10">
    <property type="entry name" value="Kinesin motor domain"/>
    <property type="match status" value="1"/>
</dbReference>
<sequence>MSLAGHIRIFLRVRPTERPSRGVSLSDDSTTLDVHIQKRDARDYVNNQKEDYKFQFDEILPMKTKQEEVFEKVAKEIVDSVMEGYNGTIFAYGQTGSGKTYTITGGAERYADRGLIPRSISYIFSEMRRKTDANYRVSISYLEIYNDDGYDLLYEDQSARNLHDLPKVIHREDANGNITLSNLSLRRTDTEEDALNLLFIGDTNRVVAETPKHDASTRSHCIFIIQIEAQKLGSDVKTVSKLHLVDLAGSERVGKTNVDGVLLREARFINQSLHYLEQVIVCLQKKSQGEQIFVPYRNSFMTLVLRDSLGGNCKTTMIAAMSCEEGDMDESVSTCRFAQRVACIKNEASKNEQLDPSLIIQRLKSEVAELKAEIKLLKGGEDGRDHLSADELEECRKMVEEYAENRDPYAKLVLSDMLKINECFLHLKRLYNQLKSQGGSTKGGNYKQIDQVSNEEVERLRLLVQQRDNEIAILLSHLNKQKNEMGSLVSFPQPSYSEETKVPDSPPKKVDMSMRIRERNAVENRQSLMAPTNIDVTPEQLQDRNKAFDIFRKSYRKNEAMEENKALLKEKIQRAKDLTVIINGARGRIESIKNEIEQLRKENALQGLVDKNNVPLEHPREEGMRNQLESDKLTYRDGVAELKDLKVEIERIQKLLNASRERMQADFEAWIQVMLTQTRQTPSTTIRDSSVRDSASIRESSVRDSASIRESSIRDPSVNDNLEAFYKARDQIYNRMN</sequence>
<keyword evidence="9" id="KW-1185">Reference proteome</keyword>
<protein>
    <recommendedName>
        <fullName evidence="4">Kinesin-like protein</fullName>
    </recommendedName>
</protein>
<dbReference type="InterPro" id="IPR001752">
    <property type="entry name" value="Kinesin_motor_dom"/>
</dbReference>
<dbReference type="PANTHER" id="PTHR47968:SF67">
    <property type="entry name" value="KINESIN MOTOR DOMAIN-CONTAINING PROTEIN"/>
    <property type="match status" value="1"/>
</dbReference>
<feature type="domain" description="Kinesin motor" evidence="7">
    <location>
        <begin position="6"/>
        <end position="344"/>
    </location>
</feature>
<accession>A0AAU9K9G3</accession>
<feature type="binding site" evidence="3">
    <location>
        <begin position="93"/>
        <end position="100"/>
    </location>
    <ligand>
        <name>ATP</name>
        <dbReference type="ChEBI" id="CHEBI:30616"/>
    </ligand>
</feature>
<feature type="region of interest" description="Disordered" evidence="6">
    <location>
        <begin position="679"/>
        <end position="712"/>
    </location>
</feature>
<keyword evidence="1 3" id="KW-0547">Nucleotide-binding</keyword>
<dbReference type="GO" id="GO:0005874">
    <property type="term" value="C:microtubule"/>
    <property type="evidence" value="ECO:0007669"/>
    <property type="project" value="UniProtKB-KW"/>
</dbReference>
<organism evidence="8 9">
    <name type="scientific">Blepharisma stoltei</name>
    <dbReference type="NCBI Taxonomy" id="1481888"/>
    <lineage>
        <taxon>Eukaryota</taxon>
        <taxon>Sar</taxon>
        <taxon>Alveolata</taxon>
        <taxon>Ciliophora</taxon>
        <taxon>Postciliodesmatophora</taxon>
        <taxon>Heterotrichea</taxon>
        <taxon>Heterotrichida</taxon>
        <taxon>Blepharismidae</taxon>
        <taxon>Blepharisma</taxon>
    </lineage>
</organism>